<dbReference type="GO" id="GO:0016874">
    <property type="term" value="F:ligase activity"/>
    <property type="evidence" value="ECO:0007669"/>
    <property type="project" value="UniProtKB-KW"/>
</dbReference>
<dbReference type="InterPro" id="IPR025110">
    <property type="entry name" value="AMP-bd_C"/>
</dbReference>
<keyword evidence="3" id="KW-0276">Fatty acid metabolism</keyword>
<evidence type="ECO:0000256" key="3">
    <source>
        <dbReference type="ARBA" id="ARBA00022832"/>
    </source>
</evidence>
<gene>
    <name evidence="7" type="ORF">R1flu_020635</name>
</gene>
<dbReference type="PANTHER" id="PTHR43859">
    <property type="entry name" value="ACYL-ACTIVATING ENZYME"/>
    <property type="match status" value="1"/>
</dbReference>
<proteinExistence type="inferred from homology"/>
<evidence type="ECO:0000313" key="7">
    <source>
        <dbReference type="EMBL" id="KAL2652507.1"/>
    </source>
</evidence>
<dbReference type="InterPro" id="IPR042099">
    <property type="entry name" value="ANL_N_sf"/>
</dbReference>
<organism evidence="7 8">
    <name type="scientific">Riccia fluitans</name>
    <dbReference type="NCBI Taxonomy" id="41844"/>
    <lineage>
        <taxon>Eukaryota</taxon>
        <taxon>Viridiplantae</taxon>
        <taxon>Streptophyta</taxon>
        <taxon>Embryophyta</taxon>
        <taxon>Marchantiophyta</taxon>
        <taxon>Marchantiopsida</taxon>
        <taxon>Marchantiidae</taxon>
        <taxon>Marchantiales</taxon>
        <taxon>Ricciaceae</taxon>
        <taxon>Riccia</taxon>
    </lineage>
</organism>
<dbReference type="PANTHER" id="PTHR43859:SF4">
    <property type="entry name" value="BUTANOATE--COA LIGASE AAE1-RELATED"/>
    <property type="match status" value="1"/>
</dbReference>
<evidence type="ECO:0000259" key="5">
    <source>
        <dbReference type="Pfam" id="PF00501"/>
    </source>
</evidence>
<dbReference type="Pfam" id="PF00501">
    <property type="entry name" value="AMP-binding"/>
    <property type="match status" value="1"/>
</dbReference>
<evidence type="ECO:0000256" key="4">
    <source>
        <dbReference type="ARBA" id="ARBA00023098"/>
    </source>
</evidence>
<dbReference type="AlphaFoldDB" id="A0ABD1ZN96"/>
<feature type="domain" description="AMP-dependent synthetase/ligase" evidence="5">
    <location>
        <begin position="18"/>
        <end position="376"/>
    </location>
</feature>
<dbReference type="Gene3D" id="3.40.50.12780">
    <property type="entry name" value="N-terminal domain of ligase-like"/>
    <property type="match status" value="1"/>
</dbReference>
<dbReference type="Gene3D" id="3.30.300.30">
    <property type="match status" value="1"/>
</dbReference>
<feature type="domain" description="AMP-binding enzyme C-terminal" evidence="6">
    <location>
        <begin position="426"/>
        <end position="503"/>
    </location>
</feature>
<dbReference type="FunFam" id="3.30.300.30:FF:000008">
    <property type="entry name" value="2,3-dihydroxybenzoate-AMP ligase"/>
    <property type="match status" value="1"/>
</dbReference>
<dbReference type="InterPro" id="IPR045851">
    <property type="entry name" value="AMP-bd_C_sf"/>
</dbReference>
<evidence type="ECO:0008006" key="9">
    <source>
        <dbReference type="Google" id="ProtNLM"/>
    </source>
</evidence>
<keyword evidence="8" id="KW-1185">Reference proteome</keyword>
<dbReference type="CDD" id="cd12118">
    <property type="entry name" value="ttLC_FACS_AEE21_like"/>
    <property type="match status" value="1"/>
</dbReference>
<dbReference type="SUPFAM" id="SSF56801">
    <property type="entry name" value="Acetyl-CoA synthetase-like"/>
    <property type="match status" value="1"/>
</dbReference>
<dbReference type="EMBL" id="JBHFFA010000001">
    <property type="protein sequence ID" value="KAL2652507.1"/>
    <property type="molecule type" value="Genomic_DNA"/>
</dbReference>
<accession>A0ABD1ZN96</accession>
<comment type="similarity">
    <text evidence="1">Belongs to the ATP-dependent AMP-binding enzyme family.</text>
</comment>
<evidence type="ECO:0000256" key="2">
    <source>
        <dbReference type="ARBA" id="ARBA00022598"/>
    </source>
</evidence>
<dbReference type="NCBIfam" id="NF006020">
    <property type="entry name" value="PRK08162.1"/>
    <property type="match status" value="1"/>
</dbReference>
<dbReference type="Proteomes" id="UP001605036">
    <property type="component" value="Unassembled WGS sequence"/>
</dbReference>
<evidence type="ECO:0000256" key="1">
    <source>
        <dbReference type="ARBA" id="ARBA00006432"/>
    </source>
</evidence>
<dbReference type="InterPro" id="IPR000873">
    <property type="entry name" value="AMP-dep_synth/lig_dom"/>
</dbReference>
<dbReference type="GO" id="GO:0006631">
    <property type="term" value="P:fatty acid metabolic process"/>
    <property type="evidence" value="ECO:0007669"/>
    <property type="project" value="UniProtKB-KW"/>
</dbReference>
<protein>
    <recommendedName>
        <fullName evidence="9">4-coumarate--CoA ligase</fullName>
    </recommendedName>
</protein>
<keyword evidence="2" id="KW-0436">Ligase</keyword>
<reference evidence="7 8" key="1">
    <citation type="submission" date="2024-09" db="EMBL/GenBank/DDBJ databases">
        <title>Chromosome-scale assembly of Riccia fluitans.</title>
        <authorList>
            <person name="Paukszto L."/>
            <person name="Sawicki J."/>
            <person name="Karawczyk K."/>
            <person name="Piernik-Szablinska J."/>
            <person name="Szczecinska M."/>
            <person name="Mazdziarz M."/>
        </authorList>
    </citation>
    <scope>NUCLEOTIDE SEQUENCE [LARGE SCALE GENOMIC DNA]</scope>
    <source>
        <strain evidence="7">Rf_01</strain>
        <tissue evidence="7">Aerial parts of the thallus</tissue>
    </source>
</reference>
<evidence type="ECO:0000259" key="6">
    <source>
        <dbReference type="Pfam" id="PF13193"/>
    </source>
</evidence>
<sequence>MERLRLSFCRYVVVDSCQTFERCRRLASALRSYIAPAETVAVIAPNVPAIFELHFAVPIANAVLNTLNTRLDVRMVARILAHSEAKVFLVDTQFLELAQKALEQMTNKPLVIHIQDEAYRPTSGTRAMAAGLLGYEEFLSRGDPNFSICWPADEWEAISINYTSGTTAHPKGVVYSHRASFINSLVSALDWGVQEGAVYLWTLPMFHCNGWLFPWIITARAGTHICLRAVIPKAIFDAIAQHGVTHLCGAPVVLNMIASAQEDERRPLPNAVYVFTGGAPPPATILASMESMGFHVSHGYGLTETLGPATICTWKPEWDLLPLEERATLKARQGVGHLGLAAVDVLDPKTMTPVPRDGQTIGEVMIRGSSIMKGYLKEKELTEEAFRGGWFHSGDLGVMNPDNYISLKDRSKDIIISGGENISSIEVESILFRNPLILEAAVVARPDNFWGETPCAYVTLKNPSSADEETEKAIIDFCRKSLPTYMVPKTIVFRELPKTATGKVQKNFLREEAKKLGSLPSSRL</sequence>
<dbReference type="Pfam" id="PF13193">
    <property type="entry name" value="AMP-binding_C"/>
    <property type="match status" value="1"/>
</dbReference>
<name>A0ABD1ZN96_9MARC</name>
<comment type="caution">
    <text evidence="7">The sequence shown here is derived from an EMBL/GenBank/DDBJ whole genome shotgun (WGS) entry which is preliminary data.</text>
</comment>
<keyword evidence="4" id="KW-0443">Lipid metabolism</keyword>
<evidence type="ECO:0000313" key="8">
    <source>
        <dbReference type="Proteomes" id="UP001605036"/>
    </source>
</evidence>